<keyword evidence="4" id="KW-1185">Reference proteome</keyword>
<dbReference type="PROSITE" id="PS51781">
    <property type="entry name" value="SH3B"/>
    <property type="match status" value="1"/>
</dbReference>
<dbReference type="InterPro" id="IPR003646">
    <property type="entry name" value="SH3-like_bac-type"/>
</dbReference>
<dbReference type="Pfam" id="PF08239">
    <property type="entry name" value="SH3_3"/>
    <property type="match status" value="1"/>
</dbReference>
<evidence type="ECO:0000259" key="2">
    <source>
        <dbReference type="PROSITE" id="PS51781"/>
    </source>
</evidence>
<evidence type="ECO:0000313" key="3">
    <source>
        <dbReference type="EMBL" id="NEV63351.1"/>
    </source>
</evidence>
<keyword evidence="1" id="KW-0732">Signal</keyword>
<dbReference type="EMBL" id="JAAIJQ010000048">
    <property type="protein sequence ID" value="NEV63351.1"/>
    <property type="molecule type" value="Genomic_DNA"/>
</dbReference>
<dbReference type="Gene3D" id="2.30.30.40">
    <property type="entry name" value="SH3 Domains"/>
    <property type="match status" value="1"/>
</dbReference>
<dbReference type="SMART" id="SM00287">
    <property type="entry name" value="SH3b"/>
    <property type="match status" value="1"/>
</dbReference>
<name>A0A6M0K1Y1_9GAMM</name>
<sequence length="222" mass="23392">MKHLLTVVALAALVSSVPSGAVEEGVFYRVVTNSNVRAAPTTNSQKIGYLKEGSSVRVVGSAAGGNWHQVRLSSGQMGFVFGSLLESEGGEGALETTAPSLKGGPTEAPEDAFAYIIWPNDGEVIPGGDFVVLFGLHGMGIAPAGVDKPFTGHQHLLVDTDLPPLDEPIPATDRHIHFGRGQTEYHLTLPKGKHTLQLLLGDAGHIPHTPPVMSERITITVP</sequence>
<proteinExistence type="predicted"/>
<dbReference type="RefSeq" id="WP_164453816.1">
    <property type="nucleotide sequence ID" value="NZ_JAAIJQ010000048.1"/>
</dbReference>
<evidence type="ECO:0000256" key="1">
    <source>
        <dbReference type="SAM" id="SignalP"/>
    </source>
</evidence>
<feature type="domain" description="SH3b" evidence="2">
    <location>
        <begin position="23"/>
        <end position="89"/>
    </location>
</feature>
<feature type="chain" id="PRO_5026751277" evidence="1">
    <location>
        <begin position="22"/>
        <end position="222"/>
    </location>
</feature>
<dbReference type="Pfam" id="PF14347">
    <property type="entry name" value="DUF4399"/>
    <property type="match status" value="1"/>
</dbReference>
<dbReference type="InterPro" id="IPR025512">
    <property type="entry name" value="DUF4399"/>
</dbReference>
<organism evidence="3 4">
    <name type="scientific">Thiorhodococcus minor</name>
    <dbReference type="NCBI Taxonomy" id="57489"/>
    <lineage>
        <taxon>Bacteria</taxon>
        <taxon>Pseudomonadati</taxon>
        <taxon>Pseudomonadota</taxon>
        <taxon>Gammaproteobacteria</taxon>
        <taxon>Chromatiales</taxon>
        <taxon>Chromatiaceae</taxon>
        <taxon>Thiorhodococcus</taxon>
    </lineage>
</organism>
<gene>
    <name evidence="3" type="ORF">G3446_15895</name>
</gene>
<feature type="signal peptide" evidence="1">
    <location>
        <begin position="1"/>
        <end position="21"/>
    </location>
</feature>
<accession>A0A6M0K1Y1</accession>
<protein>
    <submittedName>
        <fullName evidence="3">DUF4399 domain-containing protein</fullName>
    </submittedName>
</protein>
<dbReference type="AlphaFoldDB" id="A0A6M0K1Y1"/>
<dbReference type="Proteomes" id="UP000483379">
    <property type="component" value="Unassembled WGS sequence"/>
</dbReference>
<reference evidence="3 4" key="1">
    <citation type="submission" date="2020-02" db="EMBL/GenBank/DDBJ databases">
        <title>Genome sequences of Thiorhodococcus mannitoliphagus and Thiorhodococcus minor, purple sulfur photosynthetic bacteria in the gammaproteobacterial family, Chromatiaceae.</title>
        <authorList>
            <person name="Aviles F.A."/>
            <person name="Meyer T.E."/>
            <person name="Kyndt J.A."/>
        </authorList>
    </citation>
    <scope>NUCLEOTIDE SEQUENCE [LARGE SCALE GENOMIC DNA]</scope>
    <source>
        <strain evidence="3 4">DSM 11518</strain>
    </source>
</reference>
<comment type="caution">
    <text evidence="3">The sequence shown here is derived from an EMBL/GenBank/DDBJ whole genome shotgun (WGS) entry which is preliminary data.</text>
</comment>
<evidence type="ECO:0000313" key="4">
    <source>
        <dbReference type="Proteomes" id="UP000483379"/>
    </source>
</evidence>